<dbReference type="SUPFAM" id="SSF53649">
    <property type="entry name" value="Alkaline phosphatase-like"/>
    <property type="match status" value="1"/>
</dbReference>
<accession>A0A6J4R0P6</accession>
<dbReference type="EMBL" id="CADCVE010000038">
    <property type="protein sequence ID" value="CAA9453640.1"/>
    <property type="molecule type" value="Genomic_DNA"/>
</dbReference>
<evidence type="ECO:0008006" key="2">
    <source>
        <dbReference type="Google" id="ProtNLM"/>
    </source>
</evidence>
<reference evidence="1" key="1">
    <citation type="submission" date="2020-02" db="EMBL/GenBank/DDBJ databases">
        <authorList>
            <person name="Meier V. D."/>
        </authorList>
    </citation>
    <scope>NUCLEOTIDE SEQUENCE</scope>
    <source>
        <strain evidence="1">AVDCRST_MAG28</strain>
    </source>
</reference>
<gene>
    <name evidence="1" type="ORF">AVDCRST_MAG28-2085</name>
</gene>
<proteinExistence type="predicted"/>
<name>A0A6J4R0P6_9ACTN</name>
<dbReference type="Pfam" id="PF01663">
    <property type="entry name" value="Phosphodiest"/>
    <property type="match status" value="1"/>
</dbReference>
<dbReference type="InterPro" id="IPR017850">
    <property type="entry name" value="Alkaline_phosphatase_core_sf"/>
</dbReference>
<dbReference type="AlphaFoldDB" id="A0A6J4R0P6"/>
<dbReference type="Gene3D" id="3.40.720.10">
    <property type="entry name" value="Alkaline Phosphatase, subunit A"/>
    <property type="match status" value="1"/>
</dbReference>
<evidence type="ECO:0000313" key="1">
    <source>
        <dbReference type="EMBL" id="CAA9453640.1"/>
    </source>
</evidence>
<dbReference type="PANTHER" id="PTHR10151">
    <property type="entry name" value="ECTONUCLEOTIDE PYROPHOSPHATASE/PHOSPHODIESTERASE"/>
    <property type="match status" value="1"/>
</dbReference>
<dbReference type="InterPro" id="IPR002591">
    <property type="entry name" value="Phosphodiest/P_Trfase"/>
</dbReference>
<protein>
    <recommendedName>
        <fullName evidence="2">Alkaline phosphodiesterase I / Nucleotide pyrophosphatase</fullName>
    </recommendedName>
</protein>
<dbReference type="GO" id="GO:0016787">
    <property type="term" value="F:hydrolase activity"/>
    <property type="evidence" value="ECO:0007669"/>
    <property type="project" value="UniProtKB-ARBA"/>
</dbReference>
<sequence length="509" mass="55245">MQRTDNNPKSGSLPKPVLLIVLDGIRPDVLRAAIRDGDAPALGFLAERGEAVWDAVSVFPSITPAATAAIATGEAPAGSGILGHAWYDREEERVVVYGAMRDTVISTGPLKVFHNNVWRMNRDDLRAPTLFETLDERGIDGACVNFPVRRGPHEHPVRLRSVKSVANRSPFLSATVGGPKEYYMGDLFYSRNTGLHGRGGVGGVRRSVGINDAYAAGVGAMLLEEKVAPFTLTYFFKGDSITHHKGLAAQRRHVAVLDGYVEDMFDAAGGPEKALEDYAVMALSDHGHTPLLPNKRRYIRLGHILGEDASIGSRIRFRPGLEILAVPNGRSAFLYLEEGVGHEKIVAGVLSRRGVDLAAWRDEEGWVVVRRLGRELRFRPMDSDADGLLDAAGRAWELTGDPRALELEVSDDAIRYGEYPDALERLWGCLLSPRCGDVVLSATPGYTFGEVGGNFHEQSDHGSLHASDSNIFVLASGVKAPRRLTDVAPTLLNHFGDGFAPTKLLDTSA</sequence>
<dbReference type="PANTHER" id="PTHR10151:SF120">
    <property type="entry name" value="BIS(5'-ADENOSYL)-TRIPHOSPHATASE"/>
    <property type="match status" value="1"/>
</dbReference>
<organism evidence="1">
    <name type="scientific">uncultured Rubrobacteraceae bacterium</name>
    <dbReference type="NCBI Taxonomy" id="349277"/>
    <lineage>
        <taxon>Bacteria</taxon>
        <taxon>Bacillati</taxon>
        <taxon>Actinomycetota</taxon>
        <taxon>Rubrobacteria</taxon>
        <taxon>Rubrobacterales</taxon>
        <taxon>Rubrobacteraceae</taxon>
        <taxon>environmental samples</taxon>
    </lineage>
</organism>